<accession>A0A2S6MW34</accession>
<evidence type="ECO:0000313" key="4">
    <source>
        <dbReference type="Proteomes" id="UP000239724"/>
    </source>
</evidence>
<evidence type="ECO:0008006" key="5">
    <source>
        <dbReference type="Google" id="ProtNLM"/>
    </source>
</evidence>
<evidence type="ECO:0000256" key="1">
    <source>
        <dbReference type="ARBA" id="ARBA00022676"/>
    </source>
</evidence>
<dbReference type="PANTHER" id="PTHR34136">
    <property type="match status" value="1"/>
</dbReference>
<dbReference type="OrthoDB" id="9771846at2"/>
<proteinExistence type="predicted"/>
<dbReference type="PANTHER" id="PTHR34136:SF1">
    <property type="entry name" value="UDP-N-ACETYL-D-MANNOSAMINURONIC ACID TRANSFERASE"/>
    <property type="match status" value="1"/>
</dbReference>
<organism evidence="3 4">
    <name type="scientific">Rhodopila globiformis</name>
    <name type="common">Rhodopseudomonas globiformis</name>
    <dbReference type="NCBI Taxonomy" id="1071"/>
    <lineage>
        <taxon>Bacteria</taxon>
        <taxon>Pseudomonadati</taxon>
        <taxon>Pseudomonadota</taxon>
        <taxon>Alphaproteobacteria</taxon>
        <taxon>Acetobacterales</taxon>
        <taxon>Acetobacteraceae</taxon>
        <taxon>Rhodopila</taxon>
    </lineage>
</organism>
<dbReference type="EMBL" id="NHRY01000269">
    <property type="protein sequence ID" value="PPQ26574.1"/>
    <property type="molecule type" value="Genomic_DNA"/>
</dbReference>
<keyword evidence="2" id="KW-0808">Transferase</keyword>
<dbReference type="CDD" id="cd06533">
    <property type="entry name" value="Glyco_transf_WecG_TagA"/>
    <property type="match status" value="1"/>
</dbReference>
<protein>
    <recommendedName>
        <fullName evidence="5">Glycosyltransferase</fullName>
    </recommendedName>
</protein>
<dbReference type="AlphaFoldDB" id="A0A2S6MW34"/>
<dbReference type="GO" id="GO:0016758">
    <property type="term" value="F:hexosyltransferase activity"/>
    <property type="evidence" value="ECO:0007669"/>
    <property type="project" value="TreeGrafter"/>
</dbReference>
<evidence type="ECO:0000313" key="3">
    <source>
        <dbReference type="EMBL" id="PPQ26574.1"/>
    </source>
</evidence>
<comment type="caution">
    <text evidence="3">The sequence shown here is derived from an EMBL/GenBank/DDBJ whole genome shotgun (WGS) entry which is preliminary data.</text>
</comment>
<sequence>MLCRPVRFLGIPLHPLTMNDTIAVARWAMQNRCHVQHVALNVAKLVKLRGDAESRADVLAADVVGADGMGIVVGARLLGAWIPERVAGVDLMDNLFGLCAAEHFRPYLLGATPGVLADAIAELKRRHPELQLAGFHHGYYSEADEAVVAASIQQSGADCLFVAMPTPRKERFMAKYRDGLGVPFVMGVGGGLDVLSGHVRRAPVSWQRTGFEWLYRTLQEPSRLWRRYLTTNLAYAGLLAAALFMHDRSRRV</sequence>
<reference evidence="3 4" key="1">
    <citation type="journal article" date="2018" name="Arch. Microbiol.">
        <title>New insights into the metabolic potential of the phototrophic purple bacterium Rhodopila globiformis DSM 161(T) from its draft genome sequence and evidence for a vanadium-dependent nitrogenase.</title>
        <authorList>
            <person name="Imhoff J.F."/>
            <person name="Rahn T."/>
            <person name="Kunzel S."/>
            <person name="Neulinger S.C."/>
        </authorList>
    </citation>
    <scope>NUCLEOTIDE SEQUENCE [LARGE SCALE GENOMIC DNA]</scope>
    <source>
        <strain evidence="3 4">DSM 161</strain>
    </source>
</reference>
<gene>
    <name evidence="3" type="ORF">CCS01_29920</name>
</gene>
<dbReference type="InterPro" id="IPR004629">
    <property type="entry name" value="WecG_TagA_CpsF"/>
</dbReference>
<keyword evidence="1" id="KW-0328">Glycosyltransferase</keyword>
<evidence type="ECO:0000256" key="2">
    <source>
        <dbReference type="ARBA" id="ARBA00022679"/>
    </source>
</evidence>
<dbReference type="Pfam" id="PF03808">
    <property type="entry name" value="Glyco_tran_WecG"/>
    <property type="match status" value="1"/>
</dbReference>
<dbReference type="NCBIfam" id="TIGR00696">
    <property type="entry name" value="wecG_tagA_cpsF"/>
    <property type="match status" value="1"/>
</dbReference>
<dbReference type="Proteomes" id="UP000239724">
    <property type="component" value="Unassembled WGS sequence"/>
</dbReference>
<name>A0A2S6MW34_RHOGL</name>
<keyword evidence="4" id="KW-1185">Reference proteome</keyword>